<dbReference type="PANTHER" id="PTHR10622">
    <property type="entry name" value="HET DOMAIN-CONTAINING PROTEIN"/>
    <property type="match status" value="1"/>
</dbReference>
<dbReference type="PANTHER" id="PTHR10622:SF10">
    <property type="entry name" value="HET DOMAIN-CONTAINING PROTEIN"/>
    <property type="match status" value="1"/>
</dbReference>
<evidence type="ECO:0000259" key="1">
    <source>
        <dbReference type="Pfam" id="PF06985"/>
    </source>
</evidence>
<evidence type="ECO:0000313" key="3">
    <source>
        <dbReference type="Proteomes" id="UP000016923"/>
    </source>
</evidence>
<dbReference type="Pfam" id="PF06985">
    <property type="entry name" value="HET"/>
    <property type="match status" value="1"/>
</dbReference>
<dbReference type="VEuPathDB" id="FungiDB:F503_05982"/>
<dbReference type="Proteomes" id="UP000016923">
    <property type="component" value="Unassembled WGS sequence"/>
</dbReference>
<dbReference type="eggNOG" id="KOG4177">
    <property type="taxonomic scope" value="Eukaryota"/>
</dbReference>
<dbReference type="HOGENOM" id="CLU_000288_138_0_1"/>
<organism evidence="2 3">
    <name type="scientific">Ophiostoma piceae (strain UAMH 11346)</name>
    <name type="common">Sap stain fungus</name>
    <dbReference type="NCBI Taxonomy" id="1262450"/>
    <lineage>
        <taxon>Eukaryota</taxon>
        <taxon>Fungi</taxon>
        <taxon>Dikarya</taxon>
        <taxon>Ascomycota</taxon>
        <taxon>Pezizomycotina</taxon>
        <taxon>Sordariomycetes</taxon>
        <taxon>Sordariomycetidae</taxon>
        <taxon>Ophiostomatales</taxon>
        <taxon>Ophiostomataceae</taxon>
        <taxon>Ophiostoma</taxon>
    </lineage>
</organism>
<accession>S3CD79</accession>
<sequence>MRLLNVESMKLKTFTKNVPLYAILSHTWDADQEVTFQMMQGSDLGYQQLSGWAKIQDCCKQARSEGWKYVWVDTCCIDKTNSAELSEAINSMFRWYKEAGTCYAYLSDISGTFCFQSSRWFTRGWTLQELIAPRFVFFFDQDWTPIGSRDSLLAEISLSTGIRVDYLKGHDYFRKAPVSEIFYWASQRQTERIEDEAYSLLGLFGIHMPLIYGEREMAFRRLQMAIIQERNDETIFAWLFGEIQDSGYALDSHCKRGSGE</sequence>
<dbReference type="EMBL" id="KE148146">
    <property type="protein sequence ID" value="EPE10887.1"/>
    <property type="molecule type" value="Genomic_DNA"/>
</dbReference>
<dbReference type="AlphaFoldDB" id="S3CD79"/>
<feature type="domain" description="Heterokaryon incompatibility" evidence="1">
    <location>
        <begin position="21"/>
        <end position="108"/>
    </location>
</feature>
<proteinExistence type="predicted"/>
<dbReference type="OMA" id="MFYTIAS"/>
<reference evidence="2 3" key="1">
    <citation type="journal article" date="2013" name="BMC Genomics">
        <title>The genome and transcriptome of the pine saprophyte Ophiostoma piceae, and a comparison with the bark beetle-associated pine pathogen Grosmannia clavigera.</title>
        <authorList>
            <person name="Haridas S."/>
            <person name="Wang Y."/>
            <person name="Lim L."/>
            <person name="Massoumi Alamouti S."/>
            <person name="Jackman S."/>
            <person name="Docking R."/>
            <person name="Robertson G."/>
            <person name="Birol I."/>
            <person name="Bohlmann J."/>
            <person name="Breuil C."/>
        </authorList>
    </citation>
    <scope>NUCLEOTIDE SEQUENCE [LARGE SCALE GENOMIC DNA]</scope>
    <source>
        <strain evidence="2 3">UAMH 11346</strain>
    </source>
</reference>
<dbReference type="InterPro" id="IPR010730">
    <property type="entry name" value="HET"/>
</dbReference>
<evidence type="ECO:0000313" key="2">
    <source>
        <dbReference type="EMBL" id="EPE10887.1"/>
    </source>
</evidence>
<name>S3CD79_OPHP1</name>
<keyword evidence="3" id="KW-1185">Reference proteome</keyword>
<dbReference type="STRING" id="1262450.S3CD79"/>
<gene>
    <name evidence="2" type="ORF">F503_05982</name>
</gene>
<dbReference type="OrthoDB" id="20872at2759"/>
<protein>
    <submittedName>
        <fullName evidence="2">HET domain-containing protein</fullName>
    </submittedName>
</protein>